<dbReference type="EMBL" id="BKCJ010008918">
    <property type="protein sequence ID" value="GEU84549.1"/>
    <property type="molecule type" value="Genomic_DNA"/>
</dbReference>
<evidence type="ECO:0000313" key="1">
    <source>
        <dbReference type="EMBL" id="GEU84549.1"/>
    </source>
</evidence>
<name>A0A6L2NGB9_TANCI</name>
<comment type="caution">
    <text evidence="1">The sequence shown here is derived from an EMBL/GenBank/DDBJ whole genome shotgun (WGS) entry which is preliminary data.</text>
</comment>
<dbReference type="AlphaFoldDB" id="A0A6L2NGB9"/>
<proteinExistence type="predicted"/>
<gene>
    <name evidence="1" type="ORF">Tci_056527</name>
</gene>
<protein>
    <submittedName>
        <fullName evidence="1">Uncharacterized protein</fullName>
    </submittedName>
</protein>
<accession>A0A6L2NGB9</accession>
<reference evidence="1" key="1">
    <citation type="journal article" date="2019" name="Sci. Rep.">
        <title>Draft genome of Tanacetum cinerariifolium, the natural source of mosquito coil.</title>
        <authorList>
            <person name="Yamashiro T."/>
            <person name="Shiraishi A."/>
            <person name="Satake H."/>
            <person name="Nakayama K."/>
        </authorList>
    </citation>
    <scope>NUCLEOTIDE SEQUENCE</scope>
</reference>
<sequence>MSKDFIFEPAISESNLLLNATYFSPSGAGASSLGAKSSSMVVALPPMHVLLAVVGQQFHTQPAQQPAYAAKLNGQASYVARIMPYTVLSDRCEKFYRQSGNVASTGGYSSEDFEKEKQPNCLPSQIFEKSLIRNIDVRSLVSPVYKKQTAMNFHNFKLHMASVKEELSSMHAFNGFHFDPHVAYYNILHEIPYDFVSDGNDDPNRSYDFTILQSKNDPDLT</sequence>
<organism evidence="1">
    <name type="scientific">Tanacetum cinerariifolium</name>
    <name type="common">Dalmatian daisy</name>
    <name type="synonym">Chrysanthemum cinerariifolium</name>
    <dbReference type="NCBI Taxonomy" id="118510"/>
    <lineage>
        <taxon>Eukaryota</taxon>
        <taxon>Viridiplantae</taxon>
        <taxon>Streptophyta</taxon>
        <taxon>Embryophyta</taxon>
        <taxon>Tracheophyta</taxon>
        <taxon>Spermatophyta</taxon>
        <taxon>Magnoliopsida</taxon>
        <taxon>eudicotyledons</taxon>
        <taxon>Gunneridae</taxon>
        <taxon>Pentapetalae</taxon>
        <taxon>asterids</taxon>
        <taxon>campanulids</taxon>
        <taxon>Asterales</taxon>
        <taxon>Asteraceae</taxon>
        <taxon>Asteroideae</taxon>
        <taxon>Anthemideae</taxon>
        <taxon>Anthemidinae</taxon>
        <taxon>Tanacetum</taxon>
    </lineage>
</organism>